<dbReference type="KEGG" id="pbap:Pla133_01590"/>
<proteinExistence type="predicted"/>
<sequence length="129" mass="13745">MRFAVNAIESLPETPLTAAGYNVRFGSEGDSTDLLELTSIALDKSVSDAGFSIKGRATKRTLEIEPGVVNLEITSHQDGNVLVGLNFHLQSQDPDSLKAWLQISPAELSAQIASLVATLGQTYIGSQDD</sequence>
<evidence type="ECO:0000313" key="2">
    <source>
        <dbReference type="Proteomes" id="UP000316921"/>
    </source>
</evidence>
<dbReference type="AlphaFoldDB" id="A0A518BDQ8"/>
<evidence type="ECO:0000313" key="1">
    <source>
        <dbReference type="EMBL" id="QDU65096.1"/>
    </source>
</evidence>
<organism evidence="1 2">
    <name type="scientific">Engelhardtia mirabilis</name>
    <dbReference type="NCBI Taxonomy" id="2528011"/>
    <lineage>
        <taxon>Bacteria</taxon>
        <taxon>Pseudomonadati</taxon>
        <taxon>Planctomycetota</taxon>
        <taxon>Planctomycetia</taxon>
        <taxon>Planctomycetia incertae sedis</taxon>
        <taxon>Engelhardtia</taxon>
    </lineage>
</organism>
<name>A0A518BDQ8_9BACT</name>
<dbReference type="EMBL" id="CP036287">
    <property type="protein sequence ID" value="QDU65096.1"/>
    <property type="molecule type" value="Genomic_DNA"/>
</dbReference>
<protein>
    <submittedName>
        <fullName evidence="1">Uncharacterized protein</fullName>
    </submittedName>
</protein>
<accession>A0A518BDQ8</accession>
<gene>
    <name evidence="1" type="ORF">Pla133_01590</name>
</gene>
<reference evidence="1 2" key="1">
    <citation type="submission" date="2019-02" db="EMBL/GenBank/DDBJ databases">
        <title>Deep-cultivation of Planctomycetes and their phenomic and genomic characterization uncovers novel biology.</title>
        <authorList>
            <person name="Wiegand S."/>
            <person name="Jogler M."/>
            <person name="Boedeker C."/>
            <person name="Pinto D."/>
            <person name="Vollmers J."/>
            <person name="Rivas-Marin E."/>
            <person name="Kohn T."/>
            <person name="Peeters S.H."/>
            <person name="Heuer A."/>
            <person name="Rast P."/>
            <person name="Oberbeckmann S."/>
            <person name="Bunk B."/>
            <person name="Jeske O."/>
            <person name="Meyerdierks A."/>
            <person name="Storesund J.E."/>
            <person name="Kallscheuer N."/>
            <person name="Luecker S."/>
            <person name="Lage O.M."/>
            <person name="Pohl T."/>
            <person name="Merkel B.J."/>
            <person name="Hornburger P."/>
            <person name="Mueller R.-W."/>
            <person name="Bruemmer F."/>
            <person name="Labrenz M."/>
            <person name="Spormann A.M."/>
            <person name="Op den Camp H."/>
            <person name="Overmann J."/>
            <person name="Amann R."/>
            <person name="Jetten M.S.M."/>
            <person name="Mascher T."/>
            <person name="Medema M.H."/>
            <person name="Devos D.P."/>
            <person name="Kaster A.-K."/>
            <person name="Ovreas L."/>
            <person name="Rohde M."/>
            <person name="Galperin M.Y."/>
            <person name="Jogler C."/>
        </authorList>
    </citation>
    <scope>NUCLEOTIDE SEQUENCE [LARGE SCALE GENOMIC DNA]</scope>
    <source>
        <strain evidence="1 2">Pla133</strain>
    </source>
</reference>
<keyword evidence="2" id="KW-1185">Reference proteome</keyword>
<dbReference type="Proteomes" id="UP000316921">
    <property type="component" value="Chromosome"/>
</dbReference>